<evidence type="ECO:0000256" key="1">
    <source>
        <dbReference type="SAM" id="MobiDB-lite"/>
    </source>
</evidence>
<dbReference type="Proteomes" id="UP000006671">
    <property type="component" value="Unassembled WGS sequence"/>
</dbReference>
<dbReference type="AlphaFoldDB" id="D2VQ61"/>
<evidence type="ECO:0000256" key="2">
    <source>
        <dbReference type="SAM" id="Phobius"/>
    </source>
</evidence>
<keyword evidence="2" id="KW-0472">Membrane</keyword>
<gene>
    <name evidence="3" type="ORF">NAEGRDRAFT_51341</name>
</gene>
<keyword evidence="2" id="KW-0812">Transmembrane</keyword>
<accession>D2VQ61</accession>
<feature type="transmembrane region" description="Helical" evidence="2">
    <location>
        <begin position="34"/>
        <end position="52"/>
    </location>
</feature>
<keyword evidence="2" id="KW-1133">Transmembrane helix</keyword>
<dbReference type="InParanoid" id="D2VQ61"/>
<dbReference type="KEGG" id="ngr:NAEGRDRAFT_51341"/>
<dbReference type="EMBL" id="GG738888">
    <property type="protein sequence ID" value="EFC41051.1"/>
    <property type="molecule type" value="Genomic_DNA"/>
</dbReference>
<evidence type="ECO:0000313" key="4">
    <source>
        <dbReference type="Proteomes" id="UP000006671"/>
    </source>
</evidence>
<protein>
    <submittedName>
        <fullName evidence="3">Predicted protein</fullName>
    </submittedName>
</protein>
<organism evidence="4">
    <name type="scientific">Naegleria gruberi</name>
    <name type="common">Amoeba</name>
    <dbReference type="NCBI Taxonomy" id="5762"/>
    <lineage>
        <taxon>Eukaryota</taxon>
        <taxon>Discoba</taxon>
        <taxon>Heterolobosea</taxon>
        <taxon>Tetramitia</taxon>
        <taxon>Eutetramitia</taxon>
        <taxon>Vahlkampfiidae</taxon>
        <taxon>Naegleria</taxon>
    </lineage>
</organism>
<dbReference type="VEuPathDB" id="AmoebaDB:NAEGRDRAFT_51341"/>
<reference evidence="3 4" key="1">
    <citation type="journal article" date="2010" name="Cell">
        <title>The genome of Naegleria gruberi illuminates early eukaryotic versatility.</title>
        <authorList>
            <person name="Fritz-Laylin L.K."/>
            <person name="Prochnik S.E."/>
            <person name="Ginger M.L."/>
            <person name="Dacks J.B."/>
            <person name="Carpenter M.L."/>
            <person name="Field M.C."/>
            <person name="Kuo A."/>
            <person name="Paredez A."/>
            <person name="Chapman J."/>
            <person name="Pham J."/>
            <person name="Shu S."/>
            <person name="Neupane R."/>
            <person name="Cipriano M."/>
            <person name="Mancuso J."/>
            <person name="Tu H."/>
            <person name="Salamov A."/>
            <person name="Lindquist E."/>
            <person name="Shapiro H."/>
            <person name="Lucas S."/>
            <person name="Grigoriev I.V."/>
            <person name="Cande W.Z."/>
            <person name="Fulton C."/>
            <person name="Rokhsar D.S."/>
            <person name="Dawson S.C."/>
        </authorList>
    </citation>
    <scope>NUCLEOTIDE SEQUENCE [LARGE SCALE GENOMIC DNA]</scope>
    <source>
        <strain evidence="3 4">NEG-M</strain>
    </source>
</reference>
<feature type="region of interest" description="Disordered" evidence="1">
    <location>
        <begin position="1"/>
        <end position="27"/>
    </location>
</feature>
<evidence type="ECO:0000313" key="3">
    <source>
        <dbReference type="EMBL" id="EFC41051.1"/>
    </source>
</evidence>
<proteinExistence type="predicted"/>
<dbReference type="RefSeq" id="XP_002673795.1">
    <property type="nucleotide sequence ID" value="XM_002673749.1"/>
</dbReference>
<keyword evidence="4" id="KW-1185">Reference proteome</keyword>
<dbReference type="GeneID" id="8855695"/>
<dbReference type="OrthoDB" id="10514228at2759"/>
<sequence>MNSSSLTNQQDEDDDEYLEEEEESSSQSSESKSLWNLIFYIIATLLGGFVFMGRSSPLRYLFTRLFSNSSSSPSSSSSNNNSPSSFFDKLFASPFLDDDERVRLRPISVNSYVHVYPTLQNEDGVFVKVPPKDDQTLPPNDIHLYVRYVYGIDFNKPIKKQTKMSQQILIEQMGISWKYPIILPLKILAGKRNLTQSCEHCKRL</sequence>
<name>D2VQ61_NAEGR</name>
<feature type="compositionally biased region" description="Acidic residues" evidence="1">
    <location>
        <begin position="10"/>
        <end position="24"/>
    </location>
</feature>